<reference evidence="2" key="1">
    <citation type="journal article" date="2023" name="bioRxiv">
        <title>Scaffold-level genome assemblies of two parasitoid biocontrol wasps reveal the parthenogenesis mechanism and an associated novel virus.</title>
        <authorList>
            <person name="Inwood S."/>
            <person name="Skelly J."/>
            <person name="Guhlin J."/>
            <person name="Harrop T."/>
            <person name="Goldson S."/>
            <person name="Dearden P."/>
        </authorList>
    </citation>
    <scope>NUCLEOTIDE SEQUENCE</scope>
    <source>
        <strain evidence="2">Lincoln</strain>
        <tissue evidence="2">Whole body</tissue>
    </source>
</reference>
<dbReference type="GO" id="GO:0005737">
    <property type="term" value="C:cytoplasm"/>
    <property type="evidence" value="ECO:0007669"/>
    <property type="project" value="TreeGrafter"/>
</dbReference>
<comment type="caution">
    <text evidence="2">The sequence shown here is derived from an EMBL/GenBank/DDBJ whole genome shotgun (WGS) entry which is preliminary data.</text>
</comment>
<dbReference type="PANTHER" id="PTHR21439:SF0">
    <property type="entry name" value="PROTEIN OSCP1"/>
    <property type="match status" value="1"/>
</dbReference>
<accession>A0AA39FUY5</accession>
<dbReference type="EMBL" id="JAQQBR010000005">
    <property type="protein sequence ID" value="KAK0175759.1"/>
    <property type="molecule type" value="Genomic_DNA"/>
</dbReference>
<dbReference type="InterPro" id="IPR019332">
    <property type="entry name" value="OSCP1"/>
</dbReference>
<gene>
    <name evidence="2" type="ORF">PV327_009485</name>
</gene>
<dbReference type="Proteomes" id="UP001168972">
    <property type="component" value="Unassembled WGS sequence"/>
</dbReference>
<proteinExistence type="predicted"/>
<feature type="region of interest" description="Disordered" evidence="1">
    <location>
        <begin position="304"/>
        <end position="328"/>
    </location>
</feature>
<keyword evidence="3" id="KW-1185">Reference proteome</keyword>
<dbReference type="PANTHER" id="PTHR21439">
    <property type="entry name" value="OXIDORED-NITRO DOMAIN-CONTAINING PROTEIN"/>
    <property type="match status" value="1"/>
</dbReference>
<evidence type="ECO:0000313" key="2">
    <source>
        <dbReference type="EMBL" id="KAK0175759.1"/>
    </source>
</evidence>
<protein>
    <recommendedName>
        <fullName evidence="4">Protein OSCP1</fullName>
    </recommendedName>
</protein>
<dbReference type="Pfam" id="PF10188">
    <property type="entry name" value="Oscp1"/>
    <property type="match status" value="1"/>
</dbReference>
<evidence type="ECO:0000313" key="3">
    <source>
        <dbReference type="Proteomes" id="UP001168972"/>
    </source>
</evidence>
<dbReference type="GO" id="GO:0005886">
    <property type="term" value="C:plasma membrane"/>
    <property type="evidence" value="ECO:0007669"/>
    <property type="project" value="TreeGrafter"/>
</dbReference>
<reference evidence="2" key="2">
    <citation type="submission" date="2023-03" db="EMBL/GenBank/DDBJ databases">
        <authorList>
            <person name="Inwood S.N."/>
            <person name="Skelly J.G."/>
            <person name="Guhlin J."/>
            <person name="Harrop T.W.R."/>
            <person name="Goldson S.G."/>
            <person name="Dearden P.K."/>
        </authorList>
    </citation>
    <scope>NUCLEOTIDE SEQUENCE</scope>
    <source>
        <strain evidence="2">Lincoln</strain>
        <tissue evidence="2">Whole body</tissue>
    </source>
</reference>
<feature type="compositionally biased region" description="Basic and acidic residues" evidence="1">
    <location>
        <begin position="309"/>
        <end position="328"/>
    </location>
</feature>
<sequence>MPSLANPLMYLNLGGEMLYVLRQRLEAQHIRSDKAIKVLDDVTIGLLNPNLLSIVTQESHFISLSWLRSTMENIALSSIMKLDNDSMNKLFDLMTMMVKYQLTAATGPREIILITLNHIDSFREIISSTNAHQCVTLVHEMVINFYSKFTFNEIWQARNDCLNELSCINVRVSILLKLGIQNEDTTFNITMNNYNEKFIERQSELGDLKLLDKTCEGYNVGSLKLFGDRVTLLGRNIYSSNFNNMIKTSRCIPKNHEKFSKNQEMKTESGMLAVQLGTDEESSAISRPFSLNLFINDTEMNLNTNNDSNSDKNLEVSENEAVKDSDEIKSNKNYRDKLNKVCGDFIESDNVDNGQLNLLQLLDEAE</sequence>
<organism evidence="2 3">
    <name type="scientific">Microctonus hyperodae</name>
    <name type="common">Parasitoid wasp</name>
    <dbReference type="NCBI Taxonomy" id="165561"/>
    <lineage>
        <taxon>Eukaryota</taxon>
        <taxon>Metazoa</taxon>
        <taxon>Ecdysozoa</taxon>
        <taxon>Arthropoda</taxon>
        <taxon>Hexapoda</taxon>
        <taxon>Insecta</taxon>
        <taxon>Pterygota</taxon>
        <taxon>Neoptera</taxon>
        <taxon>Endopterygota</taxon>
        <taxon>Hymenoptera</taxon>
        <taxon>Apocrita</taxon>
        <taxon>Ichneumonoidea</taxon>
        <taxon>Braconidae</taxon>
        <taxon>Euphorinae</taxon>
        <taxon>Microctonus</taxon>
    </lineage>
</organism>
<name>A0AA39FUY5_MICHY</name>
<evidence type="ECO:0008006" key="4">
    <source>
        <dbReference type="Google" id="ProtNLM"/>
    </source>
</evidence>
<dbReference type="AlphaFoldDB" id="A0AA39FUY5"/>
<evidence type="ECO:0000256" key="1">
    <source>
        <dbReference type="SAM" id="MobiDB-lite"/>
    </source>
</evidence>